<organism evidence="1 2">
    <name type="scientific">Curtobacterium aetherium</name>
    <dbReference type="NCBI Taxonomy" id="2841594"/>
    <lineage>
        <taxon>Bacteria</taxon>
        <taxon>Bacillati</taxon>
        <taxon>Actinomycetota</taxon>
        <taxon>Actinomycetes</taxon>
        <taxon>Micrococcales</taxon>
        <taxon>Microbacteriaceae</taxon>
        <taxon>Curtobacterium</taxon>
    </lineage>
</organism>
<accession>A0ACD1E5S3</accession>
<sequence>MLLDPLQIPIVAPAVLVPVDVVAAVLVLWTLLGPRRRGHGASWSRGRTAVLVRVAALAVGAAIGLLAVWWFGDVQDLFGVAFTAVTRMWVAVAAAGVVLFLVVLVQGGWGRRVVALAAGAAVVLAAGLGINVDFGAYRTIDQAITPDPYPSGTLDHQHAARPGAHVVDAAEWHAPQGMPRHGRTLAVRIPGTVSHFHARPGVVWLPPAAQVADPPTLPVLIALSGQPGQPSDMFETGRIGVFLDRYAAAHHGLAPIVVSPDQLGAPGRNPMCVDSRRLGRSATYVMTDTVHWVEQHLDVASGASAWGIAGFSQGATCSMQFSSAHPEVFGTTLAISSELAPSNGSLQHTIAVGFGGSRRAYERAVPEALLAAHKPYRDHLTVFGYGQDDAPYRQSTLALRAASERAGVSTDLIVSPGSAHDWNTVEYVLEHGLPAVLAHLGLPVDDTRTPLTGTGR</sequence>
<gene>
    <name evidence="1" type="ORF">KM842_02030</name>
</gene>
<proteinExistence type="predicted"/>
<reference evidence="1" key="1">
    <citation type="submission" date="2021-06" db="EMBL/GenBank/DDBJ databases">
        <authorList>
            <person name="Ellington A.J."/>
            <person name="Bryan N.C."/>
            <person name="Christner B.C."/>
            <person name="Reisch C.R."/>
        </authorList>
    </citation>
    <scope>NUCLEOTIDE SEQUENCE</scope>
    <source>
        <strain evidence="1">L6-1</strain>
    </source>
</reference>
<name>A0ACD1E5S3_9MICO</name>
<protein>
    <submittedName>
        <fullName evidence="1">Uncharacterized protein</fullName>
    </submittedName>
</protein>
<dbReference type="EMBL" id="CP076544">
    <property type="protein sequence ID" value="QWS34007.1"/>
    <property type="molecule type" value="Genomic_DNA"/>
</dbReference>
<evidence type="ECO:0000313" key="1">
    <source>
        <dbReference type="EMBL" id="QWS34007.1"/>
    </source>
</evidence>
<evidence type="ECO:0000313" key="2">
    <source>
        <dbReference type="Proteomes" id="UP000681794"/>
    </source>
</evidence>
<dbReference type="Proteomes" id="UP000681794">
    <property type="component" value="Chromosome"/>
</dbReference>
<keyword evidence="2" id="KW-1185">Reference proteome</keyword>